<dbReference type="InterPro" id="IPR001878">
    <property type="entry name" value="Znf_CCHC"/>
</dbReference>
<evidence type="ECO:0000259" key="3">
    <source>
        <dbReference type="PROSITE" id="PS50158"/>
    </source>
</evidence>
<evidence type="ECO:0000256" key="1">
    <source>
        <dbReference type="ARBA" id="ARBA00022670"/>
    </source>
</evidence>
<dbReference type="InterPro" id="IPR057670">
    <property type="entry name" value="SH3_retrovirus"/>
</dbReference>
<organism evidence="5">
    <name type="scientific">Sesamum angustifolium</name>
    <dbReference type="NCBI Taxonomy" id="2727405"/>
    <lineage>
        <taxon>Eukaryota</taxon>
        <taxon>Viridiplantae</taxon>
        <taxon>Streptophyta</taxon>
        <taxon>Embryophyta</taxon>
        <taxon>Tracheophyta</taxon>
        <taxon>Spermatophyta</taxon>
        <taxon>Magnoliopsida</taxon>
        <taxon>eudicotyledons</taxon>
        <taxon>Gunneridae</taxon>
        <taxon>Pentapetalae</taxon>
        <taxon>asterids</taxon>
        <taxon>lamiids</taxon>
        <taxon>Lamiales</taxon>
        <taxon>Pedaliaceae</taxon>
        <taxon>Sesamum</taxon>
    </lineage>
</organism>
<dbReference type="GO" id="GO:0008233">
    <property type="term" value="F:peptidase activity"/>
    <property type="evidence" value="ECO:0007669"/>
    <property type="project" value="UniProtKB-KW"/>
</dbReference>
<dbReference type="InterPro" id="IPR036397">
    <property type="entry name" value="RNaseH_sf"/>
</dbReference>
<dbReference type="Pfam" id="PF00098">
    <property type="entry name" value="zf-CCHC"/>
    <property type="match status" value="1"/>
</dbReference>
<keyword evidence="2" id="KW-0479">Metal-binding</keyword>
<proteinExistence type="predicted"/>
<dbReference type="GO" id="GO:0015074">
    <property type="term" value="P:DNA integration"/>
    <property type="evidence" value="ECO:0007669"/>
    <property type="project" value="InterPro"/>
</dbReference>
<dbReference type="Pfam" id="PF25597">
    <property type="entry name" value="SH3_retrovirus"/>
    <property type="match status" value="1"/>
</dbReference>
<dbReference type="InterPro" id="IPR001584">
    <property type="entry name" value="Integrase_cat-core"/>
</dbReference>
<dbReference type="GO" id="GO:0008270">
    <property type="term" value="F:zinc ion binding"/>
    <property type="evidence" value="ECO:0007669"/>
    <property type="project" value="UniProtKB-KW"/>
</dbReference>
<dbReference type="InterPro" id="IPR054722">
    <property type="entry name" value="PolX-like_BBD"/>
</dbReference>
<dbReference type="AlphaFoldDB" id="A0AAW2L6P9"/>
<keyword evidence="2" id="KW-0862">Zinc</keyword>
<dbReference type="GO" id="GO:0003676">
    <property type="term" value="F:nucleic acid binding"/>
    <property type="evidence" value="ECO:0007669"/>
    <property type="project" value="InterPro"/>
</dbReference>
<comment type="caution">
    <text evidence="5">The sequence shown here is derived from an EMBL/GenBank/DDBJ whole genome shotgun (WGS) entry which is preliminary data.</text>
</comment>
<reference evidence="5" key="1">
    <citation type="submission" date="2020-06" db="EMBL/GenBank/DDBJ databases">
        <authorList>
            <person name="Li T."/>
            <person name="Hu X."/>
            <person name="Zhang T."/>
            <person name="Song X."/>
            <person name="Zhang H."/>
            <person name="Dai N."/>
            <person name="Sheng W."/>
            <person name="Hou X."/>
            <person name="Wei L."/>
        </authorList>
    </citation>
    <scope>NUCLEOTIDE SEQUENCE</scope>
    <source>
        <strain evidence="5">G01</strain>
        <tissue evidence="5">Leaf</tissue>
    </source>
</reference>
<feature type="domain" description="Integrase catalytic" evidence="4">
    <location>
        <begin position="99"/>
        <end position="271"/>
    </location>
</feature>
<keyword evidence="1" id="KW-0378">Hydrolase</keyword>
<dbReference type="PROSITE" id="PS50158">
    <property type="entry name" value="ZF_CCHC"/>
    <property type="match status" value="1"/>
</dbReference>
<dbReference type="SUPFAM" id="SSF53098">
    <property type="entry name" value="Ribonuclease H-like"/>
    <property type="match status" value="1"/>
</dbReference>
<dbReference type="Pfam" id="PF22936">
    <property type="entry name" value="Pol_BBD"/>
    <property type="match status" value="1"/>
</dbReference>
<evidence type="ECO:0000313" key="5">
    <source>
        <dbReference type="EMBL" id="KAL0314864.1"/>
    </source>
</evidence>
<keyword evidence="1" id="KW-0645">Protease</keyword>
<dbReference type="InterPro" id="IPR012337">
    <property type="entry name" value="RNaseH-like_sf"/>
</dbReference>
<sequence>MPVEHQPRANLIVGKQRVNKINSNSKAINKGKTTKNKKPKANKPCWNCGQVGHWAKLCPNKKAKTGQQLSTWLWEVLAVLAPQEQRKGHHWKDSKHGNSSTAKVLGIGSVDLKFPSGRILSLKRVHHVPTVRRNIISGSVIVREGYELAFKFNKVVIQQFGIFVGKETQTGKKLKRLRSDRGGEYESSKFTEYCQTFGIIHEETPPYSPSSNGVAERKNRTFKDMINSLLLTSGLPKYLWGEALNTACHILNRVPLKHNTSTPFELWKSRKPSLKYFRVWGCLAKVLVPEHKRKKLGPKTVDAVFLGYVETSYALRFLVIKSEIPGIEVNTIVEFRDAVFLEDVFPMKTGIPSSVSLDDSLASTSIPEHVKR</sequence>
<dbReference type="SUPFAM" id="SSF57756">
    <property type="entry name" value="Retrovirus zinc finger-like domains"/>
    <property type="match status" value="1"/>
</dbReference>
<gene>
    <name evidence="5" type="ORF">Sangu_2330800</name>
</gene>
<dbReference type="Gene3D" id="4.10.60.10">
    <property type="entry name" value="Zinc finger, CCHC-type"/>
    <property type="match status" value="1"/>
</dbReference>
<dbReference type="PANTHER" id="PTHR42648:SF20">
    <property type="entry name" value="RNA-DIRECTED DNA POLYMERASE"/>
    <property type="match status" value="1"/>
</dbReference>
<dbReference type="GO" id="GO:0006508">
    <property type="term" value="P:proteolysis"/>
    <property type="evidence" value="ECO:0007669"/>
    <property type="project" value="UniProtKB-KW"/>
</dbReference>
<dbReference type="Gene3D" id="3.30.420.10">
    <property type="entry name" value="Ribonuclease H-like superfamily/Ribonuclease H"/>
    <property type="match status" value="1"/>
</dbReference>
<reference evidence="5" key="2">
    <citation type="journal article" date="2024" name="Plant">
        <title>Genomic evolution and insights into agronomic trait innovations of Sesamum species.</title>
        <authorList>
            <person name="Miao H."/>
            <person name="Wang L."/>
            <person name="Qu L."/>
            <person name="Liu H."/>
            <person name="Sun Y."/>
            <person name="Le M."/>
            <person name="Wang Q."/>
            <person name="Wei S."/>
            <person name="Zheng Y."/>
            <person name="Lin W."/>
            <person name="Duan Y."/>
            <person name="Cao H."/>
            <person name="Xiong S."/>
            <person name="Wang X."/>
            <person name="Wei L."/>
            <person name="Li C."/>
            <person name="Ma Q."/>
            <person name="Ju M."/>
            <person name="Zhao R."/>
            <person name="Li G."/>
            <person name="Mu C."/>
            <person name="Tian Q."/>
            <person name="Mei H."/>
            <person name="Zhang T."/>
            <person name="Gao T."/>
            <person name="Zhang H."/>
        </authorList>
    </citation>
    <scope>NUCLEOTIDE SEQUENCE</scope>
    <source>
        <strain evidence="5">G01</strain>
    </source>
</reference>
<dbReference type="SMART" id="SM00343">
    <property type="entry name" value="ZnF_C2HC"/>
    <property type="match status" value="1"/>
</dbReference>
<evidence type="ECO:0000256" key="2">
    <source>
        <dbReference type="PROSITE-ProRule" id="PRU00047"/>
    </source>
</evidence>
<dbReference type="PANTHER" id="PTHR42648">
    <property type="entry name" value="TRANSPOSASE, PUTATIVE-RELATED"/>
    <property type="match status" value="1"/>
</dbReference>
<evidence type="ECO:0000259" key="4">
    <source>
        <dbReference type="PROSITE" id="PS50994"/>
    </source>
</evidence>
<feature type="domain" description="CCHC-type" evidence="3">
    <location>
        <begin position="45"/>
        <end position="60"/>
    </location>
</feature>
<dbReference type="InterPro" id="IPR039537">
    <property type="entry name" value="Retrotran_Ty1/copia-like"/>
</dbReference>
<accession>A0AAW2L6P9</accession>
<protein>
    <submittedName>
        <fullName evidence="5">Retrovirus-related Pol polyprotein from transposon TNT 1-94</fullName>
    </submittedName>
</protein>
<dbReference type="InterPro" id="IPR036875">
    <property type="entry name" value="Znf_CCHC_sf"/>
</dbReference>
<dbReference type="EMBL" id="JACGWK010000015">
    <property type="protein sequence ID" value="KAL0314864.1"/>
    <property type="molecule type" value="Genomic_DNA"/>
</dbReference>
<name>A0AAW2L6P9_9LAMI</name>
<dbReference type="PROSITE" id="PS50994">
    <property type="entry name" value="INTEGRASE"/>
    <property type="match status" value="1"/>
</dbReference>
<keyword evidence="2" id="KW-0863">Zinc-finger</keyword>